<dbReference type="Proteomes" id="UP000003882">
    <property type="component" value="Unassembled WGS sequence"/>
</dbReference>
<dbReference type="AlphaFoldDB" id="B6XVH7"/>
<organism evidence="1 2">
    <name type="scientific">Bifidobacterium catenulatum DSM 16992 = JCM 1194 = LMG 11043</name>
    <dbReference type="NCBI Taxonomy" id="566552"/>
    <lineage>
        <taxon>Bacteria</taxon>
        <taxon>Bacillati</taxon>
        <taxon>Actinomycetota</taxon>
        <taxon>Actinomycetes</taxon>
        <taxon>Bifidobacteriales</taxon>
        <taxon>Bifidobacteriaceae</taxon>
        <taxon>Bifidobacterium</taxon>
    </lineage>
</organism>
<gene>
    <name evidence="1" type="ORF">BIFCAT_01206</name>
</gene>
<name>B6XVH7_9BIFI</name>
<proteinExistence type="predicted"/>
<reference evidence="1 2" key="1">
    <citation type="submission" date="2008-10" db="EMBL/GenBank/DDBJ databases">
        <title>Draft genome sequence of Bifidobacterium catenulatum (DSM 16992).</title>
        <authorList>
            <person name="Sudarsanam P."/>
            <person name="Ley R."/>
            <person name="Guruge J."/>
            <person name="Turnbaugh P.J."/>
            <person name="Mahowald M."/>
            <person name="Liep D."/>
            <person name="Gordon J."/>
        </authorList>
    </citation>
    <scope>NUCLEOTIDE SEQUENCE [LARGE SCALE GENOMIC DNA]</scope>
    <source>
        <strain evidence="1 2">DSM 16992</strain>
    </source>
</reference>
<dbReference type="EMBL" id="ABXY01000016">
    <property type="protein sequence ID" value="EEB21377.1"/>
    <property type="molecule type" value="Genomic_DNA"/>
</dbReference>
<protein>
    <submittedName>
        <fullName evidence="1">Uncharacterized protein</fullName>
    </submittedName>
</protein>
<sequence length="49" mass="5507">MNCPNGIPARKRNCQVWTGMPDRFLQGFSGSLTLDDRSSMTVDSSPLRY</sequence>
<accession>B6XVH7</accession>
<comment type="caution">
    <text evidence="1">The sequence shown here is derived from an EMBL/GenBank/DDBJ whole genome shotgun (WGS) entry which is preliminary data.</text>
</comment>
<reference evidence="1 2" key="2">
    <citation type="submission" date="2008-10" db="EMBL/GenBank/DDBJ databases">
        <authorList>
            <person name="Fulton L."/>
            <person name="Clifton S."/>
            <person name="Fulton B."/>
            <person name="Xu J."/>
            <person name="Minx P."/>
            <person name="Pepin K.H."/>
            <person name="Johnson M."/>
            <person name="Bhonagiri V."/>
            <person name="Nash W.E."/>
            <person name="Mardis E.R."/>
            <person name="Wilson R.K."/>
        </authorList>
    </citation>
    <scope>NUCLEOTIDE SEQUENCE [LARGE SCALE GENOMIC DNA]</scope>
    <source>
        <strain evidence="1 2">DSM 16992</strain>
    </source>
</reference>
<evidence type="ECO:0000313" key="2">
    <source>
        <dbReference type="Proteomes" id="UP000003882"/>
    </source>
</evidence>
<evidence type="ECO:0000313" key="1">
    <source>
        <dbReference type="EMBL" id="EEB21377.1"/>
    </source>
</evidence>